<dbReference type="CDD" id="cd07197">
    <property type="entry name" value="nitrilase"/>
    <property type="match status" value="1"/>
</dbReference>
<sequence length="304" mass="34690">MKLKIATSQFSVSSDIVKNKSKILKQIKEAKEYGAQLIHFPEGSLSGYAGVDFESFTEFDWKELVDSTLEILQEAKKSNIWVLLGSAHMLENHKPHNSLYIIDNSGSIVDRYDKMFCAGTEEENTDDLLHFSPGDHFSTFEIDGIKCGVLICHEFRYPELYREYKKMNVEIMFHSYHAGNMNPTRKADMEAAVGKENFEFNFGKTIPEITMPSTMISYAANNYLWISCSNTSAKESCWASMTVRPDGIVVGKLDKNKDGILITEIDTDKKYYDATKFWRNRAMNGIYHSGNLVEDSRSKNKNEI</sequence>
<dbReference type="Proteomes" id="UP000289734">
    <property type="component" value="Unassembled WGS sequence"/>
</dbReference>
<dbReference type="InterPro" id="IPR050345">
    <property type="entry name" value="Aliph_Amidase/BUP"/>
</dbReference>
<evidence type="ECO:0000256" key="1">
    <source>
        <dbReference type="ARBA" id="ARBA00022801"/>
    </source>
</evidence>
<dbReference type="Gene3D" id="3.60.110.10">
    <property type="entry name" value="Carbon-nitrogen hydrolase"/>
    <property type="match status" value="1"/>
</dbReference>
<dbReference type="PANTHER" id="PTHR43674">
    <property type="entry name" value="NITRILASE C965.09-RELATED"/>
    <property type="match status" value="1"/>
</dbReference>
<dbReference type="InterPro" id="IPR003010">
    <property type="entry name" value="C-N_Hydrolase"/>
</dbReference>
<gene>
    <name evidence="3" type="ORF">EQG68_11805</name>
</gene>
<dbReference type="EMBL" id="SBKQ01000012">
    <property type="protein sequence ID" value="RXR30109.1"/>
    <property type="molecule type" value="Genomic_DNA"/>
</dbReference>
<reference evidence="4" key="1">
    <citation type="submission" date="2019-01" db="EMBL/GenBank/DDBJ databases">
        <title>Cytophagaceae bacterium strain CAR-16.</title>
        <authorList>
            <person name="Chen W.-M."/>
        </authorList>
    </citation>
    <scope>NUCLEOTIDE SEQUENCE [LARGE SCALE GENOMIC DNA]</scope>
    <source>
        <strain evidence="4">ICH-30</strain>
    </source>
</reference>
<dbReference type="SUPFAM" id="SSF56317">
    <property type="entry name" value="Carbon-nitrogen hydrolase"/>
    <property type="match status" value="1"/>
</dbReference>
<dbReference type="PANTHER" id="PTHR43674:SF16">
    <property type="entry name" value="CARBON-NITROGEN FAMILY, PUTATIVE (AFU_ORTHOLOGUE AFUA_5G02350)-RELATED"/>
    <property type="match status" value="1"/>
</dbReference>
<dbReference type="OrthoDB" id="9811121at2"/>
<feature type="domain" description="CN hydrolase" evidence="2">
    <location>
        <begin position="3"/>
        <end position="267"/>
    </location>
</feature>
<evidence type="ECO:0000259" key="2">
    <source>
        <dbReference type="PROSITE" id="PS50263"/>
    </source>
</evidence>
<dbReference type="AlphaFoldDB" id="A0A4Q1KLS6"/>
<dbReference type="InterPro" id="IPR036526">
    <property type="entry name" value="C-N_Hydrolase_sf"/>
</dbReference>
<organism evidence="3 4">
    <name type="scientific">Flavobacterium piscinae</name>
    <dbReference type="NCBI Taxonomy" id="2506424"/>
    <lineage>
        <taxon>Bacteria</taxon>
        <taxon>Pseudomonadati</taxon>
        <taxon>Bacteroidota</taxon>
        <taxon>Flavobacteriia</taxon>
        <taxon>Flavobacteriales</taxon>
        <taxon>Flavobacteriaceae</taxon>
        <taxon>Flavobacterium</taxon>
    </lineage>
</organism>
<comment type="caution">
    <text evidence="3">The sequence shown here is derived from an EMBL/GenBank/DDBJ whole genome shotgun (WGS) entry which is preliminary data.</text>
</comment>
<keyword evidence="1 3" id="KW-0378">Hydrolase</keyword>
<evidence type="ECO:0000313" key="3">
    <source>
        <dbReference type="EMBL" id="RXR30109.1"/>
    </source>
</evidence>
<proteinExistence type="predicted"/>
<keyword evidence="4" id="KW-1185">Reference proteome</keyword>
<accession>A0A4Q1KLS6</accession>
<evidence type="ECO:0000313" key="4">
    <source>
        <dbReference type="Proteomes" id="UP000289734"/>
    </source>
</evidence>
<dbReference type="PROSITE" id="PS50263">
    <property type="entry name" value="CN_HYDROLASE"/>
    <property type="match status" value="1"/>
</dbReference>
<dbReference type="RefSeq" id="WP_129465094.1">
    <property type="nucleotide sequence ID" value="NZ_SBKQ01000012.1"/>
</dbReference>
<protein>
    <submittedName>
        <fullName evidence="3">Carbon-nitrogen hydrolase family protein</fullName>
    </submittedName>
</protein>
<dbReference type="Pfam" id="PF00795">
    <property type="entry name" value="CN_hydrolase"/>
    <property type="match status" value="1"/>
</dbReference>
<dbReference type="GO" id="GO:0016811">
    <property type="term" value="F:hydrolase activity, acting on carbon-nitrogen (but not peptide) bonds, in linear amides"/>
    <property type="evidence" value="ECO:0007669"/>
    <property type="project" value="TreeGrafter"/>
</dbReference>
<name>A0A4Q1KLS6_9FLAO</name>